<dbReference type="AlphaFoldDB" id="A0AAN6ZA13"/>
<dbReference type="InterPro" id="IPR036864">
    <property type="entry name" value="Zn2-C6_fun-type_DNA-bd_sf"/>
</dbReference>
<dbReference type="GO" id="GO:0005634">
    <property type="term" value="C:nucleus"/>
    <property type="evidence" value="ECO:0007669"/>
    <property type="project" value="TreeGrafter"/>
</dbReference>
<gene>
    <name evidence="3" type="ORF">BT67DRAFT_391309</name>
</gene>
<dbReference type="GO" id="GO:0008270">
    <property type="term" value="F:zinc ion binding"/>
    <property type="evidence" value="ECO:0007669"/>
    <property type="project" value="InterPro"/>
</dbReference>
<dbReference type="GO" id="GO:0000976">
    <property type="term" value="F:transcription cis-regulatory region binding"/>
    <property type="evidence" value="ECO:0007669"/>
    <property type="project" value="TreeGrafter"/>
</dbReference>
<dbReference type="Gene3D" id="4.10.240.10">
    <property type="entry name" value="Zn(2)-C6 fungal-type DNA-binding domain"/>
    <property type="match status" value="1"/>
</dbReference>
<name>A0AAN6ZA13_9PEZI</name>
<protein>
    <recommendedName>
        <fullName evidence="2">Zn(2)-C6 fungal-type domain-containing protein</fullName>
    </recommendedName>
</protein>
<reference evidence="3" key="2">
    <citation type="submission" date="2023-05" db="EMBL/GenBank/DDBJ databases">
        <authorList>
            <consortium name="Lawrence Berkeley National Laboratory"/>
            <person name="Steindorff A."/>
            <person name="Hensen N."/>
            <person name="Bonometti L."/>
            <person name="Westerberg I."/>
            <person name="Brannstrom I.O."/>
            <person name="Guillou S."/>
            <person name="Cros-Aarteil S."/>
            <person name="Calhoun S."/>
            <person name="Haridas S."/>
            <person name="Kuo A."/>
            <person name="Mondo S."/>
            <person name="Pangilinan J."/>
            <person name="Riley R."/>
            <person name="Labutti K."/>
            <person name="Andreopoulos B."/>
            <person name="Lipzen A."/>
            <person name="Chen C."/>
            <person name="Yanf M."/>
            <person name="Daum C."/>
            <person name="Ng V."/>
            <person name="Clum A."/>
            <person name="Ohm R."/>
            <person name="Martin F."/>
            <person name="Silar P."/>
            <person name="Natvig D."/>
            <person name="Lalanne C."/>
            <person name="Gautier V."/>
            <person name="Ament-Velasquez S.L."/>
            <person name="Kruys A."/>
            <person name="Hutchinson M.I."/>
            <person name="Powell A.J."/>
            <person name="Barry K."/>
            <person name="Miller A.N."/>
            <person name="Grigoriev I.V."/>
            <person name="Debuchy R."/>
            <person name="Gladieux P."/>
            <person name="Thoren M.H."/>
            <person name="Johannesson H."/>
        </authorList>
    </citation>
    <scope>NUCLEOTIDE SEQUENCE</scope>
    <source>
        <strain evidence="3">CBS 123565</strain>
    </source>
</reference>
<evidence type="ECO:0000313" key="3">
    <source>
        <dbReference type="EMBL" id="KAK4130371.1"/>
    </source>
</evidence>
<evidence type="ECO:0000259" key="2">
    <source>
        <dbReference type="PROSITE" id="PS50048"/>
    </source>
</evidence>
<sequence>MPLSGPPKSGSASLSRSLAKFGCVSCREHHLKCDRVTPTCGRCLNARRECRPPGLKIRVTAEHKFKFTKKQKWVKTPRRLIFIDESKTAAQDASSPDSGPDEFDDAAWGFPITASKDSSHQTLLLPGRGPPSRPRSPTDRFLISSPKWPLTNEVEAYLFRHFVEELARWLDLCDPKQTFEIEVPRRAKGCPVLLNAIFALSARHLGQTRNEKYYNDLAGGYNAACLKDLTENTKHQSGWTEDRFAAAIILQVVEEINAGDIPADADDSGHLMGMYGFVNSRSLEPESIRAASFWVGLRQEIYIAVRKGQQVGMNLAYQLVDRSLGTTDDYTWANRAVVHCADVLNFCFGSDRGQLRRWNELDGWNQDWTNGRPDSFDPIFRQDQGSAPFPEIWYHRSCQGRSVIGVQHHLLAKLFLLDHHLNFGSRDRVAANDVQKCIRDRVREICGIGLGNLWSPPGMFTACMAIAAFGEYFRVPQDQREILRILEKTQNDHARPTERVRQKMLRAWGLGPEYHYPQNNSPLDLSIGDND</sequence>
<dbReference type="Proteomes" id="UP001304895">
    <property type="component" value="Unassembled WGS sequence"/>
</dbReference>
<dbReference type="PROSITE" id="PS00463">
    <property type="entry name" value="ZN2_CY6_FUNGAL_1"/>
    <property type="match status" value="1"/>
</dbReference>
<dbReference type="GO" id="GO:0000981">
    <property type="term" value="F:DNA-binding transcription factor activity, RNA polymerase II-specific"/>
    <property type="evidence" value="ECO:0007669"/>
    <property type="project" value="InterPro"/>
</dbReference>
<dbReference type="CDD" id="cd00067">
    <property type="entry name" value="GAL4"/>
    <property type="match status" value="1"/>
</dbReference>
<dbReference type="PANTHER" id="PTHR37534:SF2">
    <property type="entry name" value="N-ACETYLTRANSFERASE DOMAIN-CONTAINING PROTEIN"/>
    <property type="match status" value="1"/>
</dbReference>
<evidence type="ECO:0000256" key="1">
    <source>
        <dbReference type="ARBA" id="ARBA00023242"/>
    </source>
</evidence>
<evidence type="ECO:0000313" key="4">
    <source>
        <dbReference type="Proteomes" id="UP001304895"/>
    </source>
</evidence>
<keyword evidence="4" id="KW-1185">Reference proteome</keyword>
<dbReference type="GO" id="GO:0045944">
    <property type="term" value="P:positive regulation of transcription by RNA polymerase II"/>
    <property type="evidence" value="ECO:0007669"/>
    <property type="project" value="TreeGrafter"/>
</dbReference>
<feature type="domain" description="Zn(2)-C6 fungal-type" evidence="2">
    <location>
        <begin position="22"/>
        <end position="50"/>
    </location>
</feature>
<dbReference type="Pfam" id="PF00172">
    <property type="entry name" value="Zn_clus"/>
    <property type="match status" value="1"/>
</dbReference>
<dbReference type="InterPro" id="IPR001138">
    <property type="entry name" value="Zn2Cys6_DnaBD"/>
</dbReference>
<dbReference type="PROSITE" id="PS50048">
    <property type="entry name" value="ZN2_CY6_FUNGAL_2"/>
    <property type="match status" value="1"/>
</dbReference>
<dbReference type="EMBL" id="MU853437">
    <property type="protein sequence ID" value="KAK4130371.1"/>
    <property type="molecule type" value="Genomic_DNA"/>
</dbReference>
<keyword evidence="1" id="KW-0539">Nucleus</keyword>
<proteinExistence type="predicted"/>
<comment type="caution">
    <text evidence="3">The sequence shown here is derived from an EMBL/GenBank/DDBJ whole genome shotgun (WGS) entry which is preliminary data.</text>
</comment>
<dbReference type="SMART" id="SM00066">
    <property type="entry name" value="GAL4"/>
    <property type="match status" value="1"/>
</dbReference>
<dbReference type="SUPFAM" id="SSF57701">
    <property type="entry name" value="Zn2/Cys6 DNA-binding domain"/>
    <property type="match status" value="1"/>
</dbReference>
<organism evidence="3 4">
    <name type="scientific">Trichocladium antarcticum</name>
    <dbReference type="NCBI Taxonomy" id="1450529"/>
    <lineage>
        <taxon>Eukaryota</taxon>
        <taxon>Fungi</taxon>
        <taxon>Dikarya</taxon>
        <taxon>Ascomycota</taxon>
        <taxon>Pezizomycotina</taxon>
        <taxon>Sordariomycetes</taxon>
        <taxon>Sordariomycetidae</taxon>
        <taxon>Sordariales</taxon>
        <taxon>Chaetomiaceae</taxon>
        <taxon>Trichocladium</taxon>
    </lineage>
</organism>
<dbReference type="PANTHER" id="PTHR37534">
    <property type="entry name" value="TRANSCRIPTIONAL ACTIVATOR PROTEIN UGA3"/>
    <property type="match status" value="1"/>
</dbReference>
<reference evidence="3" key="1">
    <citation type="journal article" date="2023" name="Mol. Phylogenet. Evol.">
        <title>Genome-scale phylogeny and comparative genomics of the fungal order Sordariales.</title>
        <authorList>
            <person name="Hensen N."/>
            <person name="Bonometti L."/>
            <person name="Westerberg I."/>
            <person name="Brannstrom I.O."/>
            <person name="Guillou S."/>
            <person name="Cros-Aarteil S."/>
            <person name="Calhoun S."/>
            <person name="Haridas S."/>
            <person name="Kuo A."/>
            <person name="Mondo S."/>
            <person name="Pangilinan J."/>
            <person name="Riley R."/>
            <person name="LaButti K."/>
            <person name="Andreopoulos B."/>
            <person name="Lipzen A."/>
            <person name="Chen C."/>
            <person name="Yan M."/>
            <person name="Daum C."/>
            <person name="Ng V."/>
            <person name="Clum A."/>
            <person name="Steindorff A."/>
            <person name="Ohm R.A."/>
            <person name="Martin F."/>
            <person name="Silar P."/>
            <person name="Natvig D.O."/>
            <person name="Lalanne C."/>
            <person name="Gautier V."/>
            <person name="Ament-Velasquez S.L."/>
            <person name="Kruys A."/>
            <person name="Hutchinson M.I."/>
            <person name="Powell A.J."/>
            <person name="Barry K."/>
            <person name="Miller A.N."/>
            <person name="Grigoriev I.V."/>
            <person name="Debuchy R."/>
            <person name="Gladieux P."/>
            <person name="Hiltunen Thoren M."/>
            <person name="Johannesson H."/>
        </authorList>
    </citation>
    <scope>NUCLEOTIDE SEQUENCE</scope>
    <source>
        <strain evidence="3">CBS 123565</strain>
    </source>
</reference>
<accession>A0AAN6ZA13</accession>